<dbReference type="AlphaFoldDB" id="A0A9W9RTT5"/>
<sequence>MPILNHLPADVLSGGTKILQAGLEGAKLTAAYGKPALENSVNVTVQAAKWSTQNPVLAACVVVGASGAAVFAAPGLATAPALSIMGFKAGGIHAGSAAAAAHGFIGNIAAGSAMAIGQSAGAGGCGLLVFSVDQSQVMNIPYKDKELFTTM</sequence>
<dbReference type="Gene3D" id="6.10.110.10">
    <property type="match status" value="1"/>
</dbReference>
<organism evidence="1 2">
    <name type="scientific">Penicillium brevicompactum</name>
    <dbReference type="NCBI Taxonomy" id="5074"/>
    <lineage>
        <taxon>Eukaryota</taxon>
        <taxon>Fungi</taxon>
        <taxon>Dikarya</taxon>
        <taxon>Ascomycota</taxon>
        <taxon>Pezizomycotina</taxon>
        <taxon>Eurotiomycetes</taxon>
        <taxon>Eurotiomycetidae</taxon>
        <taxon>Eurotiales</taxon>
        <taxon>Aspergillaceae</taxon>
        <taxon>Penicillium</taxon>
    </lineage>
</organism>
<reference evidence="1" key="1">
    <citation type="submission" date="2022-12" db="EMBL/GenBank/DDBJ databases">
        <authorList>
            <person name="Petersen C."/>
        </authorList>
    </citation>
    <scope>NUCLEOTIDE SEQUENCE</scope>
    <source>
        <strain evidence="1">IBT 35675</strain>
    </source>
</reference>
<evidence type="ECO:0000313" key="1">
    <source>
        <dbReference type="EMBL" id="KAJ5366196.1"/>
    </source>
</evidence>
<protein>
    <submittedName>
        <fullName evidence="1">Uncharacterized protein</fullName>
    </submittedName>
</protein>
<dbReference type="InterPro" id="IPR038213">
    <property type="entry name" value="IFI6/IFI27-like_sf"/>
</dbReference>
<gene>
    <name evidence="1" type="ORF">N7541_000137</name>
</gene>
<comment type="caution">
    <text evidence="1">The sequence shown here is derived from an EMBL/GenBank/DDBJ whole genome shotgun (WGS) entry which is preliminary data.</text>
</comment>
<dbReference type="EMBL" id="JAPZBR010000001">
    <property type="protein sequence ID" value="KAJ5366196.1"/>
    <property type="molecule type" value="Genomic_DNA"/>
</dbReference>
<evidence type="ECO:0000313" key="2">
    <source>
        <dbReference type="Proteomes" id="UP001148299"/>
    </source>
</evidence>
<reference evidence="1" key="2">
    <citation type="journal article" date="2023" name="IMA Fungus">
        <title>Comparative genomic study of the Penicillium genus elucidates a diverse pangenome and 15 lateral gene transfer events.</title>
        <authorList>
            <person name="Petersen C."/>
            <person name="Sorensen T."/>
            <person name="Nielsen M.R."/>
            <person name="Sondergaard T.E."/>
            <person name="Sorensen J.L."/>
            <person name="Fitzpatrick D.A."/>
            <person name="Frisvad J.C."/>
            <person name="Nielsen K.L."/>
        </authorList>
    </citation>
    <scope>NUCLEOTIDE SEQUENCE</scope>
    <source>
        <strain evidence="1">IBT 35675</strain>
    </source>
</reference>
<name>A0A9W9RTT5_PENBR</name>
<dbReference type="Proteomes" id="UP001148299">
    <property type="component" value="Unassembled WGS sequence"/>
</dbReference>
<keyword evidence="2" id="KW-1185">Reference proteome</keyword>
<proteinExistence type="predicted"/>
<accession>A0A9W9RTT5</accession>